<reference evidence="9" key="1">
    <citation type="journal article" date="2019" name="Int. J. Syst. Evol. Microbiol.">
        <title>The Global Catalogue of Microorganisms (GCM) 10K type strain sequencing project: providing services to taxonomists for standard genome sequencing and annotation.</title>
        <authorList>
            <consortium name="The Broad Institute Genomics Platform"/>
            <consortium name="The Broad Institute Genome Sequencing Center for Infectious Disease"/>
            <person name="Wu L."/>
            <person name="Ma J."/>
        </authorList>
    </citation>
    <scope>NUCLEOTIDE SEQUENCE [LARGE SCALE GENOMIC DNA]</scope>
    <source>
        <strain evidence="9">CGMCC 1.10759</strain>
    </source>
</reference>
<dbReference type="Pfam" id="PF04321">
    <property type="entry name" value="RmlD_sub_bind"/>
    <property type="match status" value="1"/>
</dbReference>
<dbReference type="RefSeq" id="WP_380603615.1">
    <property type="nucleotide sequence ID" value="NZ_JBHSDU010000015.1"/>
</dbReference>
<proteinExistence type="inferred from homology"/>
<evidence type="ECO:0000259" key="7">
    <source>
        <dbReference type="Pfam" id="PF04321"/>
    </source>
</evidence>
<protein>
    <recommendedName>
        <fullName evidence="4 6">dTDP-4-dehydrorhamnose reductase</fullName>
        <ecNumber evidence="3 6">1.1.1.133</ecNumber>
    </recommendedName>
</protein>
<comment type="function">
    <text evidence="6">Catalyzes the reduction of dTDP-6-deoxy-L-lyxo-4-hexulose to yield dTDP-L-rhamnose.</text>
</comment>
<organism evidence="8 9">
    <name type="scientific">Steroidobacter flavus</name>
    <dbReference type="NCBI Taxonomy" id="1842136"/>
    <lineage>
        <taxon>Bacteria</taxon>
        <taxon>Pseudomonadati</taxon>
        <taxon>Pseudomonadota</taxon>
        <taxon>Gammaproteobacteria</taxon>
        <taxon>Steroidobacterales</taxon>
        <taxon>Steroidobacteraceae</taxon>
        <taxon>Steroidobacter</taxon>
    </lineage>
</organism>
<keyword evidence="6 8" id="KW-0560">Oxidoreductase</keyword>
<evidence type="ECO:0000313" key="9">
    <source>
        <dbReference type="Proteomes" id="UP001595904"/>
    </source>
</evidence>
<evidence type="ECO:0000256" key="3">
    <source>
        <dbReference type="ARBA" id="ARBA00012929"/>
    </source>
</evidence>
<comment type="cofactor">
    <cofactor evidence="6">
        <name>Mg(2+)</name>
        <dbReference type="ChEBI" id="CHEBI:18420"/>
    </cofactor>
    <text evidence="6">Binds 1 Mg(2+) ion per monomer.</text>
</comment>
<gene>
    <name evidence="8" type="primary">rfbD</name>
    <name evidence="8" type="ORF">ACFPN2_30085</name>
</gene>
<dbReference type="InterPro" id="IPR036291">
    <property type="entry name" value="NAD(P)-bd_dom_sf"/>
</dbReference>
<dbReference type="EC" id="1.1.1.133" evidence="3 6"/>
<evidence type="ECO:0000256" key="1">
    <source>
        <dbReference type="ARBA" id="ARBA00004781"/>
    </source>
</evidence>
<dbReference type="PANTHER" id="PTHR10491:SF4">
    <property type="entry name" value="METHIONINE ADENOSYLTRANSFERASE 2 SUBUNIT BETA"/>
    <property type="match status" value="1"/>
</dbReference>
<sequence>MKTLIVGAAGQLGRALLRNIPAGVDATALDRMQLDISRREAVEEAIRSHRPQVLINASAYTAVDLAESEPQKAYAINADAVDGLAGACASHAVRFIHVSTDFVFDGAAGRPYRPDDATQPLSVYGASKLAGEQKIAAHAGLDWTFVRTAWVYASRGRNFVATMLRLFNERPVVRVVADQIGAPTSAWSLSECVWRAATSDKLRGIAHFTDAGVASWYDFAVAIYEEARELGLVTQSVDVQPIQTQDYPTPAHRPSYSVLDVTATIAALGLTPVHWRTHLRQVLRELRA</sequence>
<keyword evidence="6" id="KW-0521">NADP</keyword>
<accession>A0ABV8T3T6</accession>
<keyword evidence="9" id="KW-1185">Reference proteome</keyword>
<dbReference type="Gene3D" id="3.40.50.720">
    <property type="entry name" value="NAD(P)-binding Rossmann-like Domain"/>
    <property type="match status" value="1"/>
</dbReference>
<evidence type="ECO:0000256" key="5">
    <source>
        <dbReference type="ARBA" id="ARBA00048200"/>
    </source>
</evidence>
<dbReference type="PANTHER" id="PTHR10491">
    <property type="entry name" value="DTDP-4-DEHYDRORHAMNOSE REDUCTASE"/>
    <property type="match status" value="1"/>
</dbReference>
<comment type="pathway">
    <text evidence="1 6">Carbohydrate biosynthesis; dTDP-L-rhamnose biosynthesis.</text>
</comment>
<dbReference type="InterPro" id="IPR029903">
    <property type="entry name" value="RmlD-like-bd"/>
</dbReference>
<evidence type="ECO:0000313" key="8">
    <source>
        <dbReference type="EMBL" id="MFC4313364.1"/>
    </source>
</evidence>
<feature type="domain" description="RmlD-like substrate binding" evidence="7">
    <location>
        <begin position="1"/>
        <end position="287"/>
    </location>
</feature>
<dbReference type="CDD" id="cd05254">
    <property type="entry name" value="dTDP_HR_like_SDR_e"/>
    <property type="match status" value="1"/>
</dbReference>
<dbReference type="InterPro" id="IPR005913">
    <property type="entry name" value="dTDP_dehydrorham_reduct"/>
</dbReference>
<evidence type="ECO:0000256" key="2">
    <source>
        <dbReference type="ARBA" id="ARBA00010944"/>
    </source>
</evidence>
<dbReference type="Gene3D" id="3.90.25.10">
    <property type="entry name" value="UDP-galactose 4-epimerase, domain 1"/>
    <property type="match status" value="1"/>
</dbReference>
<dbReference type="NCBIfam" id="TIGR01214">
    <property type="entry name" value="rmlD"/>
    <property type="match status" value="1"/>
</dbReference>
<comment type="catalytic activity">
    <reaction evidence="5 6">
        <text>dTDP-beta-L-rhamnose + NADP(+) = dTDP-4-dehydro-beta-L-rhamnose + NADPH + H(+)</text>
        <dbReference type="Rhea" id="RHEA:21796"/>
        <dbReference type="ChEBI" id="CHEBI:15378"/>
        <dbReference type="ChEBI" id="CHEBI:57510"/>
        <dbReference type="ChEBI" id="CHEBI:57783"/>
        <dbReference type="ChEBI" id="CHEBI:58349"/>
        <dbReference type="ChEBI" id="CHEBI:62830"/>
        <dbReference type="EC" id="1.1.1.133"/>
    </reaction>
</comment>
<dbReference type="GO" id="GO:0008831">
    <property type="term" value="F:dTDP-4-dehydrorhamnose reductase activity"/>
    <property type="evidence" value="ECO:0007669"/>
    <property type="project" value="UniProtKB-EC"/>
</dbReference>
<dbReference type="SUPFAM" id="SSF51735">
    <property type="entry name" value="NAD(P)-binding Rossmann-fold domains"/>
    <property type="match status" value="1"/>
</dbReference>
<dbReference type="Proteomes" id="UP001595904">
    <property type="component" value="Unassembled WGS sequence"/>
</dbReference>
<comment type="similarity">
    <text evidence="2 6">Belongs to the dTDP-4-dehydrorhamnose reductase family.</text>
</comment>
<name>A0ABV8T3T6_9GAMM</name>
<dbReference type="EMBL" id="JBHSDU010000015">
    <property type="protein sequence ID" value="MFC4313364.1"/>
    <property type="molecule type" value="Genomic_DNA"/>
</dbReference>
<evidence type="ECO:0000256" key="4">
    <source>
        <dbReference type="ARBA" id="ARBA00017099"/>
    </source>
</evidence>
<evidence type="ECO:0000256" key="6">
    <source>
        <dbReference type="RuleBase" id="RU364082"/>
    </source>
</evidence>
<comment type="caution">
    <text evidence="8">The sequence shown here is derived from an EMBL/GenBank/DDBJ whole genome shotgun (WGS) entry which is preliminary data.</text>
</comment>